<sequence length="84" mass="9525">MSGQCGQCPALHAEIARQRQIIHQLERRIANLREWVAFLLAGLRGAVALIAREDVEPTMPRRNLVPAIHQHLTDLIERAEGNQR</sequence>
<organism evidence="1 2">
    <name type="scientific">Dactylosporangium cerinum</name>
    <dbReference type="NCBI Taxonomy" id="1434730"/>
    <lineage>
        <taxon>Bacteria</taxon>
        <taxon>Bacillati</taxon>
        <taxon>Actinomycetota</taxon>
        <taxon>Actinomycetes</taxon>
        <taxon>Micromonosporales</taxon>
        <taxon>Micromonosporaceae</taxon>
        <taxon>Dactylosporangium</taxon>
    </lineage>
</organism>
<gene>
    <name evidence="1" type="ORF">ACFPIJ_55200</name>
</gene>
<evidence type="ECO:0000313" key="1">
    <source>
        <dbReference type="EMBL" id="MFC5006947.1"/>
    </source>
</evidence>
<keyword evidence="2" id="KW-1185">Reference proteome</keyword>
<dbReference type="EMBL" id="JBHSIU010000110">
    <property type="protein sequence ID" value="MFC5006947.1"/>
    <property type="molecule type" value="Genomic_DNA"/>
</dbReference>
<protein>
    <submittedName>
        <fullName evidence="1">Uncharacterized protein</fullName>
    </submittedName>
</protein>
<comment type="caution">
    <text evidence="1">The sequence shown here is derived from an EMBL/GenBank/DDBJ whole genome shotgun (WGS) entry which is preliminary data.</text>
</comment>
<proteinExistence type="predicted"/>
<dbReference type="RefSeq" id="WP_380127598.1">
    <property type="nucleotide sequence ID" value="NZ_JBHSIU010000110.1"/>
</dbReference>
<accession>A0ABV9WHE6</accession>
<name>A0ABV9WHE6_9ACTN</name>
<reference evidence="2" key="1">
    <citation type="journal article" date="2019" name="Int. J. Syst. Evol. Microbiol.">
        <title>The Global Catalogue of Microorganisms (GCM) 10K type strain sequencing project: providing services to taxonomists for standard genome sequencing and annotation.</title>
        <authorList>
            <consortium name="The Broad Institute Genomics Platform"/>
            <consortium name="The Broad Institute Genome Sequencing Center for Infectious Disease"/>
            <person name="Wu L."/>
            <person name="Ma J."/>
        </authorList>
    </citation>
    <scope>NUCLEOTIDE SEQUENCE [LARGE SCALE GENOMIC DNA]</scope>
    <source>
        <strain evidence="2">CGMCC 4.7152</strain>
    </source>
</reference>
<evidence type="ECO:0000313" key="2">
    <source>
        <dbReference type="Proteomes" id="UP001595912"/>
    </source>
</evidence>
<dbReference type="Proteomes" id="UP001595912">
    <property type="component" value="Unassembled WGS sequence"/>
</dbReference>